<dbReference type="EMBL" id="CATWHI010000004">
    <property type="protein sequence ID" value="CAJ0742093.1"/>
    <property type="molecule type" value="Genomic_DNA"/>
</dbReference>
<dbReference type="PANTHER" id="PTHR35191:SF1">
    <property type="entry name" value="PROPHAGE SIDE TAIL FIBER PROTEIN HOMOLOG STFQ-RELATED"/>
    <property type="match status" value="1"/>
</dbReference>
<dbReference type="AlphaFoldDB" id="A0AB72X1P8"/>
<sequence length="191" mass="20826">MSLTFFVLPTVAGEARDANAKALGLPRRYTHMAVGDGGGALPTPDRNRTALVGEHHRAPLNALWQDPGNPSQFVAELVIPETVGGWWIRELGLYDEDGTLCYYGNCPETYKPQMAEGSGRTQVVRMAVLSGSGATVELKIDPTLVLATRQYVDEAAVKPIQLLAANQLLHMATVLRSLCDTNRLVLKNHYL</sequence>
<protein>
    <recommendedName>
        <fullName evidence="1">Phage tail fibre protein N-terminal domain-containing protein</fullName>
    </recommendedName>
</protein>
<reference evidence="2 3" key="1">
    <citation type="submission" date="2023-07" db="EMBL/GenBank/DDBJ databases">
        <authorList>
            <person name="Peeters C."/>
        </authorList>
    </citation>
    <scope>NUCLEOTIDE SEQUENCE [LARGE SCALE GENOMIC DNA]</scope>
    <source>
        <strain evidence="2 3">R-16034</strain>
    </source>
</reference>
<dbReference type="InterPro" id="IPR022225">
    <property type="entry name" value="Phage_tail_fibre_N"/>
</dbReference>
<proteinExistence type="predicted"/>
<accession>A0AB72X1P8</accession>
<evidence type="ECO:0000259" key="1">
    <source>
        <dbReference type="Pfam" id="PF12571"/>
    </source>
</evidence>
<dbReference type="Proteomes" id="UP001189225">
    <property type="component" value="Unassembled WGS sequence"/>
</dbReference>
<name>A0AB72X1P8_9RALS</name>
<feature type="domain" description="Phage tail fibre protein N-terminal" evidence="1">
    <location>
        <begin position="1"/>
        <end position="150"/>
    </location>
</feature>
<dbReference type="PANTHER" id="PTHR35191">
    <property type="entry name" value="PROPHAGE SIDE TAIL FIBER PROTEIN HOMOLOG STFQ-RELATED"/>
    <property type="match status" value="1"/>
</dbReference>
<organism evidence="2 3">
    <name type="scientific">Ralstonia edaphi</name>
    <dbReference type="NCBI Taxonomy" id="3058599"/>
    <lineage>
        <taxon>Bacteria</taxon>
        <taxon>Pseudomonadati</taxon>
        <taxon>Pseudomonadota</taxon>
        <taxon>Betaproteobacteria</taxon>
        <taxon>Burkholderiales</taxon>
        <taxon>Burkholderiaceae</taxon>
        <taxon>Ralstonia</taxon>
    </lineage>
</organism>
<comment type="caution">
    <text evidence="2">The sequence shown here is derived from an EMBL/GenBank/DDBJ whole genome shotgun (WGS) entry which is preliminary data.</text>
</comment>
<dbReference type="InterPro" id="IPR051934">
    <property type="entry name" value="Phage_Tail_Fiber_Structural"/>
</dbReference>
<keyword evidence="3" id="KW-1185">Reference proteome</keyword>
<gene>
    <name evidence="2" type="ORF">R16034_02966</name>
</gene>
<dbReference type="Pfam" id="PF12571">
    <property type="entry name" value="Phage_tail_fib"/>
    <property type="match status" value="1"/>
</dbReference>
<evidence type="ECO:0000313" key="2">
    <source>
        <dbReference type="EMBL" id="CAJ0742093.1"/>
    </source>
</evidence>
<evidence type="ECO:0000313" key="3">
    <source>
        <dbReference type="Proteomes" id="UP001189225"/>
    </source>
</evidence>
<dbReference type="RefSeq" id="WP_316900894.1">
    <property type="nucleotide sequence ID" value="NZ_CATWHI010000004.1"/>
</dbReference>